<accession>A0A2G5UGR9</accession>
<feature type="transmembrane region" description="Helical" evidence="2">
    <location>
        <begin position="79"/>
        <end position="97"/>
    </location>
</feature>
<evidence type="ECO:0000313" key="3">
    <source>
        <dbReference type="EMBL" id="PIC38738.1"/>
    </source>
</evidence>
<feature type="transmembrane region" description="Helical" evidence="2">
    <location>
        <begin position="55"/>
        <end position="73"/>
    </location>
</feature>
<proteinExistence type="predicted"/>
<keyword evidence="2" id="KW-0472">Membrane</keyword>
<feature type="transmembrane region" description="Helical" evidence="2">
    <location>
        <begin position="138"/>
        <end position="158"/>
    </location>
</feature>
<keyword evidence="2" id="KW-1133">Transmembrane helix</keyword>
<name>A0A2G5UGR9_9PELO</name>
<organism evidence="3 4">
    <name type="scientific">Caenorhabditis nigoni</name>
    <dbReference type="NCBI Taxonomy" id="1611254"/>
    <lineage>
        <taxon>Eukaryota</taxon>
        <taxon>Metazoa</taxon>
        <taxon>Ecdysozoa</taxon>
        <taxon>Nematoda</taxon>
        <taxon>Chromadorea</taxon>
        <taxon>Rhabditida</taxon>
        <taxon>Rhabditina</taxon>
        <taxon>Rhabditomorpha</taxon>
        <taxon>Rhabditoidea</taxon>
        <taxon>Rhabditidae</taxon>
        <taxon>Peloderinae</taxon>
        <taxon>Caenorhabditis</taxon>
    </lineage>
</organism>
<evidence type="ECO:0000256" key="1">
    <source>
        <dbReference type="SAM" id="MobiDB-lite"/>
    </source>
</evidence>
<feature type="region of interest" description="Disordered" evidence="1">
    <location>
        <begin position="1"/>
        <end position="31"/>
    </location>
</feature>
<dbReference type="Proteomes" id="UP000230233">
    <property type="component" value="Chromosome III"/>
</dbReference>
<feature type="transmembrane region" description="Helical" evidence="2">
    <location>
        <begin position="109"/>
        <end position="132"/>
    </location>
</feature>
<dbReference type="AlphaFoldDB" id="A0A2G5UGR9"/>
<evidence type="ECO:0000256" key="2">
    <source>
        <dbReference type="SAM" id="Phobius"/>
    </source>
</evidence>
<dbReference type="OrthoDB" id="10367337at2759"/>
<comment type="caution">
    <text evidence="3">The sequence shown here is derived from an EMBL/GenBank/DDBJ whole genome shotgun (WGS) entry which is preliminary data.</text>
</comment>
<evidence type="ECO:0000313" key="4">
    <source>
        <dbReference type="Proteomes" id="UP000230233"/>
    </source>
</evidence>
<gene>
    <name evidence="3" type="primary">Cnig_chr_III.g10647</name>
    <name evidence="3" type="ORF">B9Z55_010647</name>
</gene>
<keyword evidence="2" id="KW-0812">Transmembrane</keyword>
<dbReference type="EMBL" id="PDUG01000003">
    <property type="protein sequence ID" value="PIC38738.1"/>
    <property type="molecule type" value="Genomic_DNA"/>
</dbReference>
<reference evidence="4" key="1">
    <citation type="submission" date="2017-10" db="EMBL/GenBank/DDBJ databases">
        <title>Rapid genome shrinkage in a self-fertile nematode reveals novel sperm competition proteins.</title>
        <authorList>
            <person name="Yin D."/>
            <person name="Schwarz E.M."/>
            <person name="Thomas C.G."/>
            <person name="Felde R.L."/>
            <person name="Korf I.F."/>
            <person name="Cutter A.D."/>
            <person name="Schartner C.M."/>
            <person name="Ralston E.J."/>
            <person name="Meyer B.J."/>
            <person name="Haag E.S."/>
        </authorList>
    </citation>
    <scope>NUCLEOTIDE SEQUENCE [LARGE SCALE GENOMIC DNA]</scope>
    <source>
        <strain evidence="4">JU1422</strain>
    </source>
</reference>
<sequence length="190" mass="22068">MDSILSDAPPSYEEAVRENSNPPSESDTLEARRPRRLRAQDQFDWERFVFTKSNFFIFWCLLMITISTAFYQLRIFHVVAHMLLSGLYISFIFAAQLQKHFVLSVVRRATFFLALVTTMITVIGIITVEYVLEDDLKPFTATLLIGSNFMLLVQYSILRILDKHLEIREYIEDIERLFEVGVSTGGIRVM</sequence>
<keyword evidence="4" id="KW-1185">Reference proteome</keyword>
<protein>
    <submittedName>
        <fullName evidence="3">Uncharacterized protein</fullName>
    </submittedName>
</protein>